<feature type="region of interest" description="Disordered" evidence="1">
    <location>
        <begin position="49"/>
        <end position="209"/>
    </location>
</feature>
<dbReference type="EMBL" id="SWKU01000015">
    <property type="protein sequence ID" value="KAF3000123.1"/>
    <property type="molecule type" value="Genomic_DNA"/>
</dbReference>
<gene>
    <name evidence="2" type="ORF">E8E13_004453</name>
</gene>
<feature type="compositionally biased region" description="Low complexity" evidence="1">
    <location>
        <begin position="103"/>
        <end position="114"/>
    </location>
</feature>
<name>A0A9P4TCK8_CURKU</name>
<feature type="compositionally biased region" description="Polar residues" evidence="1">
    <location>
        <begin position="287"/>
        <end position="297"/>
    </location>
</feature>
<feature type="region of interest" description="Disordered" evidence="1">
    <location>
        <begin position="424"/>
        <end position="562"/>
    </location>
</feature>
<feature type="region of interest" description="Disordered" evidence="1">
    <location>
        <begin position="601"/>
        <end position="625"/>
    </location>
</feature>
<feature type="compositionally biased region" description="Low complexity" evidence="1">
    <location>
        <begin position="372"/>
        <end position="386"/>
    </location>
</feature>
<feature type="region of interest" description="Disordered" evidence="1">
    <location>
        <begin position="366"/>
        <end position="411"/>
    </location>
</feature>
<feature type="compositionally biased region" description="Polar residues" evidence="1">
    <location>
        <begin position="304"/>
        <end position="325"/>
    </location>
</feature>
<proteinExistence type="predicted"/>
<feature type="region of interest" description="Disordered" evidence="1">
    <location>
        <begin position="703"/>
        <end position="733"/>
    </location>
</feature>
<comment type="caution">
    <text evidence="2">The sequence shown here is derived from an EMBL/GenBank/DDBJ whole genome shotgun (WGS) entry which is preliminary data.</text>
</comment>
<feature type="compositionally biased region" description="Low complexity" evidence="1">
    <location>
        <begin position="719"/>
        <end position="733"/>
    </location>
</feature>
<feature type="compositionally biased region" description="Polar residues" evidence="1">
    <location>
        <begin position="9"/>
        <end position="18"/>
    </location>
</feature>
<feature type="compositionally biased region" description="Basic and acidic residues" evidence="1">
    <location>
        <begin position="168"/>
        <end position="191"/>
    </location>
</feature>
<keyword evidence="3" id="KW-1185">Reference proteome</keyword>
<feature type="compositionally biased region" description="Basic and acidic residues" evidence="1">
    <location>
        <begin position="530"/>
        <end position="540"/>
    </location>
</feature>
<evidence type="ECO:0000313" key="3">
    <source>
        <dbReference type="Proteomes" id="UP000801428"/>
    </source>
</evidence>
<dbReference type="AlphaFoldDB" id="A0A9P4TCK8"/>
<organism evidence="2 3">
    <name type="scientific">Curvularia kusanoi</name>
    <name type="common">Cochliobolus kusanoi</name>
    <dbReference type="NCBI Taxonomy" id="90978"/>
    <lineage>
        <taxon>Eukaryota</taxon>
        <taxon>Fungi</taxon>
        <taxon>Dikarya</taxon>
        <taxon>Ascomycota</taxon>
        <taxon>Pezizomycotina</taxon>
        <taxon>Dothideomycetes</taxon>
        <taxon>Pleosporomycetidae</taxon>
        <taxon>Pleosporales</taxon>
        <taxon>Pleosporineae</taxon>
        <taxon>Pleosporaceae</taxon>
        <taxon>Curvularia</taxon>
    </lineage>
</organism>
<sequence>MAIAAKQRMPSSQRSPTLSDAGMILPGCEADHARSSSIVFERPPSVSALYDAYQSQSPKLDSPPQSRRRTSQQKQSPPLSAQSSRSTLRDMGDSGGHAKRSPPRSSGRASSPAADANGSKSHSNGSWDEPDDRRLSTASSMLSEDFENWPGFDSHGTFDDSGVDLDEQERRDRMPRASVKDNEDMENEHWMQGRTSGSDEDDIDDPHSSAALSRRAELILANAKKRLNVMEGNLRGARESLVVSPTYNQIRSTSELSQHIASTRERDRRLYAGIGPIPPRTPHRNSLLYSNSNTGSPSHARGASETSIPLSFAPSYTSRMSTGKRASSAMGAASGPWSPEGFGHGRFPIKESRSYEVMRDPRNAWASADYQTPGRSTSRSSKSPPSLETLREDDHGHTLQRSASATSGLRDQMNDLKGRISSLKQRAQEDNMRRRSIQSLRAPSPFTSSEVWYHGKDGYQTGTSPVTQNAGLGIRTDSAGRKAIYEDGDSPTTTHSQKEGERLLASRERSPKGLGIQQAGVNPPSTIDELTERSESTHGFDDEDDNDFVSINGETPGPGGESVYEDAVYEMPVTERHEDRVDAFDYEHFFLHSAMGTYSLEGRRSSTSSGSSTATTRPVTAMQHNDDLSNAEKRLSMHQRNPSVDSISTVATFATAASHQSDEDDEENEQMDQFAKQIISHNQQIASQRPSLLSLRSDSAINMRRGNGNGISPTQTAISRGSSRTSSSSGSLASGLQTSKIYAILTESSGNEPRLALNEEEKQLIYGLAASFQSVCANLQNTYAEQHDRQAWRRRLDDARRILAGEEIEDEQSF</sequence>
<dbReference type="OrthoDB" id="3438840at2759"/>
<feature type="compositionally biased region" description="Basic and acidic residues" evidence="1">
    <location>
        <begin position="496"/>
        <end position="511"/>
    </location>
</feature>
<evidence type="ECO:0000256" key="1">
    <source>
        <dbReference type="SAM" id="MobiDB-lite"/>
    </source>
</evidence>
<reference evidence="2" key="1">
    <citation type="submission" date="2019-04" db="EMBL/GenBank/DDBJ databases">
        <title>Sequencing of skin fungus with MAO and IRED activity.</title>
        <authorList>
            <person name="Marsaioli A.J."/>
            <person name="Bonatto J.M.C."/>
            <person name="Reis Junior O."/>
        </authorList>
    </citation>
    <scope>NUCLEOTIDE SEQUENCE</scope>
    <source>
        <strain evidence="2">30M1</strain>
    </source>
</reference>
<feature type="compositionally biased region" description="Low complexity" evidence="1">
    <location>
        <begin position="605"/>
        <end position="617"/>
    </location>
</feature>
<feature type="compositionally biased region" description="Polar residues" evidence="1">
    <location>
        <begin position="460"/>
        <end position="470"/>
    </location>
</feature>
<accession>A0A9P4TCK8</accession>
<feature type="region of interest" description="Disordered" evidence="1">
    <location>
        <begin position="1"/>
        <end position="25"/>
    </location>
</feature>
<protein>
    <submittedName>
        <fullName evidence="2">Uncharacterized protein</fullName>
    </submittedName>
</protein>
<evidence type="ECO:0000313" key="2">
    <source>
        <dbReference type="EMBL" id="KAF3000123.1"/>
    </source>
</evidence>
<dbReference type="Proteomes" id="UP000801428">
    <property type="component" value="Unassembled WGS sequence"/>
</dbReference>
<feature type="compositionally biased region" description="Polar residues" evidence="1">
    <location>
        <begin position="437"/>
        <end position="450"/>
    </location>
</feature>
<feature type="compositionally biased region" description="Polar residues" evidence="1">
    <location>
        <begin position="399"/>
        <end position="409"/>
    </location>
</feature>
<feature type="region of interest" description="Disordered" evidence="1">
    <location>
        <begin position="274"/>
        <end position="345"/>
    </location>
</feature>